<feature type="domain" description="Acyltransferase 3" evidence="3">
    <location>
        <begin position="88"/>
        <end position="449"/>
    </location>
</feature>
<feature type="transmembrane region" description="Helical" evidence="2">
    <location>
        <begin position="297"/>
        <end position="314"/>
    </location>
</feature>
<sequence length="484" mass="54380">MRRAPPSADGSGTAGATCPRSWRRSVGGRVVAARVCRPWDGANRHRAGAARHIPSRRPRPASMLAAMNATPSALPRTGSPLGTPRLTELDWLRVIAFALLILYHAGMFYVSWDWHVKSPRLIPALEAWMLWLNPWRMSLLFVISGAATALMAERAARPGRLIATRSQRLLLPLLFGMAVIVPPQSYLEVVEKAHYGGSYLEFLKLYFQAYRGFCRGSDCLVLPTWNHLWFLPYLWTYTVLVLLGLMLPDARRMFTHPAWGRLVAGGRLLWVPWLVFALLRQHLLTRFPTTHDLLHDVYQHGVYGVMFLLGFALFGSRDDRHGAWEAARRWRWAALLGYVVVQLLSEATTSAWRQAHGDDFPDALLMALRALNAGKQWLPIVAVMGFGRQWLADRDSPMLRWLTLAVFPFYLVHQTVTVIAGHLLAPLHWPLALEAFTLVAVTALGCLLAALVAMRVNALRPWMGLGPKAAPESKKPGTLRYRAF</sequence>
<feature type="transmembrane region" description="Helical" evidence="2">
    <location>
        <begin position="91"/>
        <end position="112"/>
    </location>
</feature>
<reference evidence="4 5" key="1">
    <citation type="submission" date="2017-11" db="EMBL/GenBank/DDBJ databases">
        <title>Draft genome sequence of Mitsuaria sp. HWN-4.</title>
        <authorList>
            <person name="Gundlapally S.R."/>
        </authorList>
    </citation>
    <scope>NUCLEOTIDE SEQUENCE [LARGE SCALE GENOMIC DNA]</scope>
    <source>
        <strain evidence="4 5">HWN-4</strain>
    </source>
</reference>
<feature type="transmembrane region" description="Helical" evidence="2">
    <location>
        <begin position="135"/>
        <end position="156"/>
    </location>
</feature>
<name>A0A2G9CBA6_9BURK</name>
<dbReference type="Proteomes" id="UP000231501">
    <property type="component" value="Unassembled WGS sequence"/>
</dbReference>
<evidence type="ECO:0000256" key="2">
    <source>
        <dbReference type="SAM" id="Phobius"/>
    </source>
</evidence>
<dbReference type="AlphaFoldDB" id="A0A2G9CBA6"/>
<evidence type="ECO:0000259" key="3">
    <source>
        <dbReference type="Pfam" id="PF01757"/>
    </source>
</evidence>
<keyword evidence="2" id="KW-1133">Transmembrane helix</keyword>
<feature type="region of interest" description="Disordered" evidence="1">
    <location>
        <begin position="1"/>
        <end position="20"/>
    </location>
</feature>
<dbReference type="EMBL" id="PEOG01000017">
    <property type="protein sequence ID" value="PIM53693.1"/>
    <property type="molecule type" value="Genomic_DNA"/>
</dbReference>
<evidence type="ECO:0000313" key="5">
    <source>
        <dbReference type="Proteomes" id="UP000231501"/>
    </source>
</evidence>
<feature type="transmembrane region" description="Helical" evidence="2">
    <location>
        <begin position="431"/>
        <end position="453"/>
    </location>
</feature>
<feature type="transmembrane region" description="Helical" evidence="2">
    <location>
        <begin position="168"/>
        <end position="187"/>
    </location>
</feature>
<dbReference type="PANTHER" id="PTHR36927:SF3">
    <property type="entry name" value="GLUCANS BIOSYNTHESIS PROTEIN C"/>
    <property type="match status" value="1"/>
</dbReference>
<evidence type="ECO:0000256" key="1">
    <source>
        <dbReference type="SAM" id="MobiDB-lite"/>
    </source>
</evidence>
<evidence type="ECO:0000313" key="4">
    <source>
        <dbReference type="EMBL" id="PIM53693.1"/>
    </source>
</evidence>
<keyword evidence="2" id="KW-0812">Transmembrane</keyword>
<keyword evidence="4" id="KW-0808">Transferase</keyword>
<proteinExistence type="predicted"/>
<dbReference type="InterPro" id="IPR050623">
    <property type="entry name" value="Glucan_succinyl_AcylTrfase"/>
</dbReference>
<feature type="transmembrane region" description="Helical" evidence="2">
    <location>
        <begin position="399"/>
        <end position="425"/>
    </location>
</feature>
<organism evidence="4 5">
    <name type="scientific">Roseateles chitinivorans</name>
    <dbReference type="NCBI Taxonomy" id="2917965"/>
    <lineage>
        <taxon>Bacteria</taxon>
        <taxon>Pseudomonadati</taxon>
        <taxon>Pseudomonadota</taxon>
        <taxon>Betaproteobacteria</taxon>
        <taxon>Burkholderiales</taxon>
        <taxon>Sphaerotilaceae</taxon>
        <taxon>Roseateles</taxon>
    </lineage>
</organism>
<keyword evidence="2" id="KW-0472">Membrane</keyword>
<gene>
    <name evidence="4" type="ORF">CS062_07980</name>
</gene>
<dbReference type="InterPro" id="IPR002656">
    <property type="entry name" value="Acyl_transf_3_dom"/>
</dbReference>
<comment type="caution">
    <text evidence="4">The sequence shown here is derived from an EMBL/GenBank/DDBJ whole genome shotgun (WGS) entry which is preliminary data.</text>
</comment>
<feature type="transmembrane region" description="Helical" evidence="2">
    <location>
        <begin position="230"/>
        <end position="247"/>
    </location>
</feature>
<dbReference type="PANTHER" id="PTHR36927">
    <property type="entry name" value="BLR4337 PROTEIN"/>
    <property type="match status" value="1"/>
</dbReference>
<dbReference type="Pfam" id="PF01757">
    <property type="entry name" value="Acyl_transf_3"/>
    <property type="match status" value="1"/>
</dbReference>
<protein>
    <submittedName>
        <fullName evidence="4">Acetyltransferase</fullName>
    </submittedName>
</protein>
<keyword evidence="5" id="KW-1185">Reference proteome</keyword>
<dbReference type="GO" id="GO:0016747">
    <property type="term" value="F:acyltransferase activity, transferring groups other than amino-acyl groups"/>
    <property type="evidence" value="ECO:0007669"/>
    <property type="project" value="InterPro"/>
</dbReference>
<accession>A0A2G9CBA6</accession>
<feature type="transmembrane region" description="Helical" evidence="2">
    <location>
        <begin position="259"/>
        <end position="277"/>
    </location>
</feature>